<dbReference type="GO" id="GO:0005509">
    <property type="term" value="F:calcium ion binding"/>
    <property type="evidence" value="ECO:0007669"/>
    <property type="project" value="UniProtKB-UniRule"/>
</dbReference>
<dbReference type="SMART" id="SM00112">
    <property type="entry name" value="CA"/>
    <property type="match status" value="3"/>
</dbReference>
<dbReference type="EMBL" id="JBBPFD010000006">
    <property type="protein sequence ID" value="KAK7921896.1"/>
    <property type="molecule type" value="Genomic_DNA"/>
</dbReference>
<dbReference type="GO" id="GO:0009653">
    <property type="term" value="P:anatomical structure morphogenesis"/>
    <property type="evidence" value="ECO:0007669"/>
    <property type="project" value="UniProtKB-ARBA"/>
</dbReference>
<dbReference type="Gene3D" id="2.60.40.60">
    <property type="entry name" value="Cadherins"/>
    <property type="match status" value="4"/>
</dbReference>
<dbReference type="InterPro" id="IPR015919">
    <property type="entry name" value="Cadherin-like_sf"/>
</dbReference>
<dbReference type="CDD" id="cd11304">
    <property type="entry name" value="Cadherin_repeat"/>
    <property type="match status" value="4"/>
</dbReference>
<keyword evidence="4" id="KW-0472">Membrane</keyword>
<dbReference type="GO" id="GO:0008013">
    <property type="term" value="F:beta-catenin binding"/>
    <property type="evidence" value="ECO:0007669"/>
    <property type="project" value="TreeGrafter"/>
</dbReference>
<dbReference type="InterPro" id="IPR020894">
    <property type="entry name" value="Cadherin_CS"/>
</dbReference>
<organism evidence="7 8">
    <name type="scientific">Mugilogobius chulae</name>
    <name type="common">yellowstripe goby</name>
    <dbReference type="NCBI Taxonomy" id="88201"/>
    <lineage>
        <taxon>Eukaryota</taxon>
        <taxon>Metazoa</taxon>
        <taxon>Chordata</taxon>
        <taxon>Craniata</taxon>
        <taxon>Vertebrata</taxon>
        <taxon>Euteleostomi</taxon>
        <taxon>Actinopterygii</taxon>
        <taxon>Neopterygii</taxon>
        <taxon>Teleostei</taxon>
        <taxon>Neoteleostei</taxon>
        <taxon>Acanthomorphata</taxon>
        <taxon>Gobiaria</taxon>
        <taxon>Gobiiformes</taxon>
        <taxon>Gobioidei</taxon>
        <taxon>Gobiidae</taxon>
        <taxon>Gobionellinae</taxon>
        <taxon>Mugilogobius</taxon>
    </lineage>
</organism>
<evidence type="ECO:0000256" key="5">
    <source>
        <dbReference type="PROSITE-ProRule" id="PRU00043"/>
    </source>
</evidence>
<proteinExistence type="predicted"/>
<dbReference type="GO" id="GO:0045296">
    <property type="term" value="F:cadherin binding"/>
    <property type="evidence" value="ECO:0007669"/>
    <property type="project" value="TreeGrafter"/>
</dbReference>
<dbReference type="Pfam" id="PF00028">
    <property type="entry name" value="Cadherin"/>
    <property type="match status" value="2"/>
</dbReference>
<evidence type="ECO:0000256" key="2">
    <source>
        <dbReference type="ARBA" id="ARBA00022737"/>
    </source>
</evidence>
<dbReference type="AlphaFoldDB" id="A0AAW0P9K4"/>
<dbReference type="PROSITE" id="PS00232">
    <property type="entry name" value="CADHERIN_1"/>
    <property type="match status" value="1"/>
</dbReference>
<dbReference type="SUPFAM" id="SSF49313">
    <property type="entry name" value="Cadherin-like"/>
    <property type="match status" value="4"/>
</dbReference>
<reference evidence="8" key="1">
    <citation type="submission" date="2024-04" db="EMBL/GenBank/DDBJ databases">
        <title>Salinicola lusitanus LLJ914,a marine bacterium isolated from the Okinawa Trough.</title>
        <authorList>
            <person name="Li J."/>
        </authorList>
    </citation>
    <scope>NUCLEOTIDE SEQUENCE [LARGE SCALE GENOMIC DNA]</scope>
</reference>
<evidence type="ECO:0000256" key="1">
    <source>
        <dbReference type="ARBA" id="ARBA00004370"/>
    </source>
</evidence>
<dbReference type="PRINTS" id="PR00205">
    <property type="entry name" value="CADHERIN"/>
</dbReference>
<keyword evidence="8" id="KW-1185">Reference proteome</keyword>
<dbReference type="PANTHER" id="PTHR24027">
    <property type="entry name" value="CADHERIN-23"/>
    <property type="match status" value="1"/>
</dbReference>
<feature type="domain" description="Cadherin" evidence="6">
    <location>
        <begin position="171"/>
        <end position="275"/>
    </location>
</feature>
<comment type="subcellular location">
    <subcellularLocation>
        <location evidence="1">Membrane</location>
    </subcellularLocation>
</comment>
<dbReference type="Proteomes" id="UP001460270">
    <property type="component" value="Unassembled WGS sequence"/>
</dbReference>
<keyword evidence="2" id="KW-0677">Repeat</keyword>
<keyword evidence="3 5" id="KW-0106">Calcium</keyword>
<evidence type="ECO:0000313" key="7">
    <source>
        <dbReference type="EMBL" id="KAK7921896.1"/>
    </source>
</evidence>
<dbReference type="GO" id="GO:0016342">
    <property type="term" value="C:catenin complex"/>
    <property type="evidence" value="ECO:0007669"/>
    <property type="project" value="TreeGrafter"/>
</dbReference>
<dbReference type="InterPro" id="IPR002126">
    <property type="entry name" value="Cadherin-like_dom"/>
</dbReference>
<dbReference type="FunFam" id="2.60.40.60:FF:000084">
    <property type="entry name" value="FAT atypical cadherin 3"/>
    <property type="match status" value="1"/>
</dbReference>
<name>A0AAW0P9K4_9GOBI</name>
<evidence type="ECO:0000313" key="8">
    <source>
        <dbReference type="Proteomes" id="UP001460270"/>
    </source>
</evidence>
<feature type="domain" description="Cadherin" evidence="6">
    <location>
        <begin position="5"/>
        <end position="65"/>
    </location>
</feature>
<dbReference type="FunFam" id="2.60.40.60:FF:000276">
    <property type="entry name" value="FAT atypical cadherin 2"/>
    <property type="match status" value="1"/>
</dbReference>
<comment type="caution">
    <text evidence="7">The sequence shown here is derived from an EMBL/GenBank/DDBJ whole genome shotgun (WGS) entry which is preliminary data.</text>
</comment>
<dbReference type="InterPro" id="IPR039808">
    <property type="entry name" value="Cadherin"/>
</dbReference>
<evidence type="ECO:0000259" key="6">
    <source>
        <dbReference type="PROSITE" id="PS50268"/>
    </source>
</evidence>
<gene>
    <name evidence="7" type="ORF">WMY93_008798</name>
</gene>
<dbReference type="PANTHER" id="PTHR24027:SF438">
    <property type="entry name" value="CADHERIN 23"/>
    <property type="match status" value="1"/>
</dbReference>
<sequence>MSGNEEGVFHLDRNSGLLTLASALDYEACREYYLSVEGSRGRSSLSDITTVFISVSDVNDNAPVFGKGDYSTEVSEDISPGSLVMKVIATDADGPGNSLLRFSIVSGDSQQQFSIHPRTGDITVRTALDREQTPHYSLTVLAADEGSPPLSSALLVTVSVSDVNDNPPAFSAVNYNLTVQEGEAVGSTLLQLAVSDKDTPKNGPPFSFHIVSGNEDRRFQVDQGGLLSLSAPLRRKSRARHQLKIQVTDSGFPPLSSICVVNINVTETSRFAPSAVPLDIFITTTTASFSNRAIGRIHASDQDLHDTLLYHLVSQNPPESSFSVGLSDGKIWAQDSLQEGVYSLNVSVSDGKFVVFSGVKVHVWAARQTALDGGVTLQFVGVGPEEFIGDHWRGVQRSLGLALGLSRQEVHLVSLQQKAESKVLEVLMVPRAKTEPAPALPISKLPVIISDMEDSLGLTIRRVTHAGCAGPGCAPRGCRSSVRLTGGSVAHYTTARAGYITPQHVWESVCPCNESALRFDGSGHLKYLPGLERIDRTSGCRCASERLRTRALLCSPTAPATGEVYS</sequence>
<evidence type="ECO:0000256" key="3">
    <source>
        <dbReference type="ARBA" id="ARBA00022837"/>
    </source>
</evidence>
<evidence type="ECO:0000256" key="4">
    <source>
        <dbReference type="ARBA" id="ARBA00023136"/>
    </source>
</evidence>
<dbReference type="GO" id="GO:0007156">
    <property type="term" value="P:homophilic cell adhesion via plasma membrane adhesion molecules"/>
    <property type="evidence" value="ECO:0007669"/>
    <property type="project" value="InterPro"/>
</dbReference>
<protein>
    <recommendedName>
        <fullName evidence="6">Cadherin domain-containing protein</fullName>
    </recommendedName>
</protein>
<dbReference type="GO" id="GO:0016477">
    <property type="term" value="P:cell migration"/>
    <property type="evidence" value="ECO:0007669"/>
    <property type="project" value="TreeGrafter"/>
</dbReference>
<feature type="domain" description="Cadherin" evidence="6">
    <location>
        <begin position="66"/>
        <end position="170"/>
    </location>
</feature>
<dbReference type="PROSITE" id="PS50268">
    <property type="entry name" value="CADHERIN_2"/>
    <property type="match status" value="3"/>
</dbReference>
<accession>A0AAW0P9K4</accession>